<dbReference type="HOGENOM" id="CLU_105121_1_0_1"/>
<protein>
    <recommendedName>
        <fullName evidence="2">DUF7888 domain-containing protein</fullName>
    </recommendedName>
</protein>
<reference evidence="4" key="1">
    <citation type="journal article" date="2014" name="Genome Announc.">
        <title>Draft genome sequence of Colletotrichum sublineola, a destructive pathogen of cultivated sorghum.</title>
        <authorList>
            <person name="Baroncelli R."/>
            <person name="Sanz-Martin J.M."/>
            <person name="Rech G.E."/>
            <person name="Sukno S.A."/>
            <person name="Thon M.R."/>
        </authorList>
    </citation>
    <scope>NUCLEOTIDE SEQUENCE [LARGE SCALE GENOMIC DNA]</scope>
    <source>
        <strain evidence="4">TX430BB</strain>
    </source>
</reference>
<dbReference type="Pfam" id="PF25411">
    <property type="entry name" value="DUF7888"/>
    <property type="match status" value="1"/>
</dbReference>
<dbReference type="OMA" id="ACYNKAF"/>
<proteinExistence type="predicted"/>
<keyword evidence="4" id="KW-1185">Reference proteome</keyword>
<keyword evidence="1" id="KW-0732">Signal</keyword>
<feature type="chain" id="PRO_5001629673" description="DUF7888 domain-containing protein" evidence="1">
    <location>
        <begin position="19"/>
        <end position="182"/>
    </location>
</feature>
<dbReference type="Proteomes" id="UP000027238">
    <property type="component" value="Unassembled WGS sequence"/>
</dbReference>
<feature type="signal peptide" evidence="1">
    <location>
        <begin position="1"/>
        <end position="18"/>
    </location>
</feature>
<dbReference type="STRING" id="1173701.A0A066WZG3"/>
<dbReference type="PANTHER" id="PTHR40845:SF1">
    <property type="match status" value="1"/>
</dbReference>
<dbReference type="EMBL" id="JMSE01001338">
    <property type="protein sequence ID" value="KDN62278.1"/>
    <property type="molecule type" value="Genomic_DNA"/>
</dbReference>
<accession>A0A066WZG3</accession>
<dbReference type="eggNOG" id="ENOG502SB2X">
    <property type="taxonomic scope" value="Eukaryota"/>
</dbReference>
<name>A0A066WZG3_COLSU</name>
<evidence type="ECO:0000256" key="1">
    <source>
        <dbReference type="SAM" id="SignalP"/>
    </source>
</evidence>
<evidence type="ECO:0000313" key="4">
    <source>
        <dbReference type="Proteomes" id="UP000027238"/>
    </source>
</evidence>
<comment type="caution">
    <text evidence="3">The sequence shown here is derived from an EMBL/GenBank/DDBJ whole genome shotgun (WGS) entry which is preliminary data.</text>
</comment>
<gene>
    <name evidence="3" type="ORF">CSUB01_09663</name>
</gene>
<dbReference type="InterPro" id="IPR057210">
    <property type="entry name" value="DUF7888"/>
</dbReference>
<sequence length="182" mass="19305">MRFSVISLVLASALAADAAVVPMVAKASIPAKAGNDSHLVERQAGVAGAITTIGNGAMSVATGAAVNLVTDTLRAIVDWTKARETFTKQTTDEMWKKNPDPAKFPAAICYNQGYRVADPNGVDGKASVTLRSNVLKTNYDCMYMTGANQFFTDGDGGLINLSYSYDSKRCTFDQSTGDLSCK</sequence>
<feature type="domain" description="DUF7888" evidence="2">
    <location>
        <begin position="47"/>
        <end position="182"/>
    </location>
</feature>
<dbReference type="OrthoDB" id="3478218at2759"/>
<dbReference type="AlphaFoldDB" id="A0A066WZG3"/>
<dbReference type="PANTHER" id="PTHR40845">
    <property type="match status" value="1"/>
</dbReference>
<evidence type="ECO:0000259" key="2">
    <source>
        <dbReference type="Pfam" id="PF25411"/>
    </source>
</evidence>
<organism evidence="3 4">
    <name type="scientific">Colletotrichum sublineola</name>
    <name type="common">Sorghum anthracnose fungus</name>
    <dbReference type="NCBI Taxonomy" id="1173701"/>
    <lineage>
        <taxon>Eukaryota</taxon>
        <taxon>Fungi</taxon>
        <taxon>Dikarya</taxon>
        <taxon>Ascomycota</taxon>
        <taxon>Pezizomycotina</taxon>
        <taxon>Sordariomycetes</taxon>
        <taxon>Hypocreomycetidae</taxon>
        <taxon>Glomerellales</taxon>
        <taxon>Glomerellaceae</taxon>
        <taxon>Colletotrichum</taxon>
        <taxon>Colletotrichum graminicola species complex</taxon>
    </lineage>
</organism>
<evidence type="ECO:0000313" key="3">
    <source>
        <dbReference type="EMBL" id="KDN62278.1"/>
    </source>
</evidence>